<dbReference type="RefSeq" id="WP_242759603.1">
    <property type="nucleotide sequence ID" value="NZ_JALDAY010000001.1"/>
</dbReference>
<dbReference type="Gene3D" id="3.10.450.50">
    <property type="match status" value="1"/>
</dbReference>
<dbReference type="InterPro" id="IPR009959">
    <property type="entry name" value="Cyclase_SnoaL-like"/>
</dbReference>
<keyword evidence="2" id="KW-1185">Reference proteome</keyword>
<dbReference type="EMBL" id="JALDAY010000001">
    <property type="protein sequence ID" value="MCI3269785.1"/>
    <property type="molecule type" value="Genomic_DNA"/>
</dbReference>
<reference evidence="1" key="1">
    <citation type="submission" date="2022-03" db="EMBL/GenBank/DDBJ databases">
        <title>Streptomyces 7R015 and 7R016 isolated from Barleria lupulina in Thailand.</title>
        <authorList>
            <person name="Kanchanasin P."/>
            <person name="Phongsopitanun W."/>
            <person name="Tanasupawat S."/>
        </authorList>
    </citation>
    <scope>NUCLEOTIDE SEQUENCE</scope>
    <source>
        <strain evidence="1">7R015</strain>
    </source>
</reference>
<dbReference type="Proteomes" id="UP001165269">
    <property type="component" value="Unassembled WGS sequence"/>
</dbReference>
<organism evidence="1 2">
    <name type="scientific">Streptomyces cylindrosporus</name>
    <dbReference type="NCBI Taxonomy" id="2927583"/>
    <lineage>
        <taxon>Bacteria</taxon>
        <taxon>Bacillati</taxon>
        <taxon>Actinomycetota</taxon>
        <taxon>Actinomycetes</taxon>
        <taxon>Kitasatosporales</taxon>
        <taxon>Streptomycetaceae</taxon>
        <taxon>Streptomyces</taxon>
    </lineage>
</organism>
<protein>
    <submittedName>
        <fullName evidence="1">Ester cyclase</fullName>
    </submittedName>
</protein>
<dbReference type="SUPFAM" id="SSF54427">
    <property type="entry name" value="NTF2-like"/>
    <property type="match status" value="1"/>
</dbReference>
<dbReference type="Pfam" id="PF07366">
    <property type="entry name" value="SnoaL"/>
    <property type="match status" value="1"/>
</dbReference>
<name>A0ABS9XZZ5_9ACTN</name>
<evidence type="ECO:0000313" key="1">
    <source>
        <dbReference type="EMBL" id="MCI3269785.1"/>
    </source>
</evidence>
<proteinExistence type="predicted"/>
<comment type="caution">
    <text evidence="1">The sequence shown here is derived from an EMBL/GenBank/DDBJ whole genome shotgun (WGS) entry which is preliminary data.</text>
</comment>
<accession>A0ABS9XZZ5</accession>
<sequence length="140" mass="15418">MGTITPAEMEALIGSHMLAEEHGDPGEAVASYTDDVEHDVVGFPGDPIRGIPAALERYEQLVKDLRVERSQRTHTYYSDDAATVEDLITAVVTGEFMGIPGNDRRITFRMLHVFEFKNGRISRENVWLDGASIAAQLTAA</sequence>
<evidence type="ECO:0000313" key="2">
    <source>
        <dbReference type="Proteomes" id="UP001165269"/>
    </source>
</evidence>
<gene>
    <name evidence="1" type="ORF">MQP27_01490</name>
</gene>
<dbReference type="InterPro" id="IPR032710">
    <property type="entry name" value="NTF2-like_dom_sf"/>
</dbReference>